<dbReference type="EMBL" id="BT042566">
    <property type="protein sequence ID" value="ACF87571.1"/>
    <property type="molecule type" value="mRNA"/>
</dbReference>
<name>B4FZM8_MAIZE</name>
<organism evidence="1">
    <name type="scientific">Zea mays</name>
    <name type="common">Maize</name>
    <dbReference type="NCBI Taxonomy" id="4577"/>
    <lineage>
        <taxon>Eukaryota</taxon>
        <taxon>Viridiplantae</taxon>
        <taxon>Streptophyta</taxon>
        <taxon>Embryophyta</taxon>
        <taxon>Tracheophyta</taxon>
        <taxon>Spermatophyta</taxon>
        <taxon>Magnoliopsida</taxon>
        <taxon>Liliopsida</taxon>
        <taxon>Poales</taxon>
        <taxon>Poaceae</taxon>
        <taxon>PACMAD clade</taxon>
        <taxon>Panicoideae</taxon>
        <taxon>Andropogonodae</taxon>
        <taxon>Andropogoneae</taxon>
        <taxon>Tripsacinae</taxon>
        <taxon>Zea</taxon>
    </lineage>
</organism>
<proteinExistence type="evidence at transcript level"/>
<evidence type="ECO:0000313" key="1">
    <source>
        <dbReference type="EMBL" id="ACF87571.1"/>
    </source>
</evidence>
<protein>
    <submittedName>
        <fullName evidence="1">Uncharacterized protein</fullName>
    </submittedName>
</protein>
<sequence length="36" mass="4364">MRWESRIMDHEDGPFNPEKVLMAVKTYWTAEAEEEH</sequence>
<dbReference type="AlphaFoldDB" id="B4FZM8"/>
<accession>B4FZM8</accession>
<reference evidence="1" key="1">
    <citation type="journal article" date="2009" name="PLoS Genet.">
        <title>Sequencing, mapping, and analysis of 27,455 maize full-length cDNAs.</title>
        <authorList>
            <person name="Soderlund C."/>
            <person name="Descour A."/>
            <person name="Kudrna D."/>
            <person name="Bomhoff M."/>
            <person name="Boyd L."/>
            <person name="Currie J."/>
            <person name="Angelova A."/>
            <person name="Collura K."/>
            <person name="Wissotski M."/>
            <person name="Ashley E."/>
            <person name="Morrow D."/>
            <person name="Fernandes J."/>
            <person name="Walbot V."/>
            <person name="Yu Y."/>
        </authorList>
    </citation>
    <scope>NUCLEOTIDE SEQUENCE</scope>
    <source>
        <strain evidence="1">B73</strain>
    </source>
</reference>